<name>A0A9Q8X199_9GAMM</name>
<dbReference type="AlphaFoldDB" id="A0A9Q8X199"/>
<organism evidence="1 2">
    <name type="scientific">SAR86 cluster bacterium</name>
    <dbReference type="NCBI Taxonomy" id="2030880"/>
    <lineage>
        <taxon>Bacteria</taxon>
        <taxon>Pseudomonadati</taxon>
        <taxon>Pseudomonadota</taxon>
        <taxon>Gammaproteobacteria</taxon>
        <taxon>SAR86 cluster</taxon>
    </lineage>
</organism>
<proteinExistence type="predicted"/>
<accession>A0A9Q8X199</accession>
<dbReference type="Pfam" id="PF05960">
    <property type="entry name" value="DUF885"/>
    <property type="match status" value="1"/>
</dbReference>
<evidence type="ECO:0000313" key="1">
    <source>
        <dbReference type="EMBL" id="URQ63499.1"/>
    </source>
</evidence>
<dbReference type="Proteomes" id="UP001056381">
    <property type="component" value="Chromosome"/>
</dbReference>
<evidence type="ECO:0000313" key="2">
    <source>
        <dbReference type="Proteomes" id="UP001056381"/>
    </source>
</evidence>
<dbReference type="PANTHER" id="PTHR33361:SF2">
    <property type="entry name" value="DUF885 DOMAIN-CONTAINING PROTEIN"/>
    <property type="match status" value="1"/>
</dbReference>
<protein>
    <submittedName>
        <fullName evidence="1">DUF885 domain-containing protein</fullName>
    </submittedName>
</protein>
<reference evidence="1" key="1">
    <citation type="submission" date="2022-05" db="EMBL/GenBank/DDBJ databases">
        <title>Single-amplified genomics reveal most streamlined microbe among free-living bacteria.</title>
        <authorList>
            <person name="Roda-Garcia J."/>
            <person name="Haro-Moreno J.M."/>
            <person name="Rodriguez-Valera F."/>
            <person name="Almagro-Moreno S."/>
            <person name="Lopez-Perez M."/>
        </authorList>
    </citation>
    <scope>NUCLEOTIDE SEQUENCE</scope>
    <source>
        <strain evidence="1">TMED112-D2-2</strain>
    </source>
</reference>
<sequence length="622" mass="71409">MIRFFTTIGGFLLGSLLITLLLIFALNPSFLAKQVLSYGAKSFGVPSTNKVDKFLDQTIIDGAIDSPLALTYLGLDSLNFLTGHKSKLGDYSLEKSESDYEENLKQLNYLSRFNQNDMPEGNYNLQIKRFSLDNDIRGYESFRYHSSPVTQFFGAHLSLVEFLTDQHKVNNERDIQFYFDRINEVPRVIDEIIGFLDKRAESGIYSPEFVYIKAMGQIDTLSTGRIEEHPLYETLEKKIDEINLSKNKRENYLGDTKDLIREVFIPAYRRLFNTLESQSKNAREMVGVWGLPNGNDYYKHRLRIYTTTDYSADEIHNIGLKMVSEIQNEIRSILESEGYDISRPLPELYEVLNSEERFYYEDSDEGREQILADYTKIQNEAMKKMPDYFNELPKSEVIVKRVPVYSEQSAAGGYYQSPALDGSRPGVFYANLYDIRATKKFGMPALSFHEAIPGHHFQNALNIENSTQTLWKKFGYGTSAYGEGWALYAERLAIEIGLVEDPYELIGSLQSELFRAVRLVIDTGMHSKEWTRERAIDYMIKNVGSEESEAISEVERYIVWPGQACAYMIGRIKIMELREKARNELGDDFDIKDFHSAVLMNGSLPLTVLESVIEDYIAESKT</sequence>
<dbReference type="InterPro" id="IPR010281">
    <property type="entry name" value="DUF885"/>
</dbReference>
<gene>
    <name evidence="1" type="ORF">M9B40_01710</name>
</gene>
<dbReference type="EMBL" id="CP097966">
    <property type="protein sequence ID" value="URQ63499.1"/>
    <property type="molecule type" value="Genomic_DNA"/>
</dbReference>
<dbReference type="PANTHER" id="PTHR33361">
    <property type="entry name" value="GLR0591 PROTEIN"/>
    <property type="match status" value="1"/>
</dbReference>
<keyword evidence="2" id="KW-1185">Reference proteome</keyword>